<evidence type="ECO:0000313" key="2">
    <source>
        <dbReference type="WBParaSite" id="PS1159_v2.g18065.t1"/>
    </source>
</evidence>
<reference evidence="2" key="1">
    <citation type="submission" date="2022-11" db="UniProtKB">
        <authorList>
            <consortium name="WormBaseParasite"/>
        </authorList>
    </citation>
    <scope>IDENTIFICATION</scope>
</reference>
<protein>
    <submittedName>
        <fullName evidence="2">Slit</fullName>
    </submittedName>
</protein>
<evidence type="ECO:0000313" key="1">
    <source>
        <dbReference type="Proteomes" id="UP000887580"/>
    </source>
</evidence>
<dbReference type="Proteomes" id="UP000887580">
    <property type="component" value="Unplaced"/>
</dbReference>
<sequence length="1325" mass="148742">MRNLQLDKNRLTCIETEVIREWKTLEIFTINSNRLTTLDTIDALPNLRIFRLNDNPLLCDCRMKWVRNVINASLISKVKCHRPMLLQGHNLIQVEEDDMKCSGIEKRAASSCADKKRCPSECACTATIVDCHDRSLSHIPTNLPINIEEIRLNGNKITTIPSKAFEKLHKLRTLDLSRNQINEIAADAFIDLNKLQHLHLFHNNISELAPQTFFGLKELEMLMLNANNLRCIPKELFKDLNELNVLSIYKNKIKSIENGTFDSLKSVRALHLSENPYICDCNLAWLAEFLSKKQLLDTSGVKCAAPKRMTGIHFATADPEKFKCKGAEYLVTKSAGQCLIDNPCPSQCSCFGTVVDCSNRDLDSIPQKLPRFTTTLLINKNKITEILADNGLQKLPSLEKIDLSNNNITSIEYNAFHGLKKLKELVLNNNQLTRFLYSFLGDSAHSIERLHLNSNQLECISSDTFGKMRNLTLLSLADNNIKSIAKETLENLPKLNSIYLSGNKFRCTCDITGIVDYLKTNSVIKVLDSPVCSSPDKIQGMELIKFERASQNCAYLQNTSRSFCTQQGSYCPIGCICEGTIVRCSRSGITTFPNSFPLETTELYLNGNNISEIDKTSLNRLTNLVRLDLSNNELAVIENEIFYQLNKLDVLILNFNKIQCLEEYAFSGLNNVRILSLHGNNLSQISHKTFSNLTRTIQQIAMLNNPFYCDCNLAWFNQWISQSYVESGLSKCSGPARVADQLILTANPSQFTCTEPLPKDILSKCNPCVNSPCKHGGTCIRGAKRSYECLCAVGYYGKNCENEIDACYGVPCENNGKCQVIEEGRFKCTCSKGFIGSHCETNIDDCLGHKCKNGATCLDQINSYKCLCPPLFAGKYCEEKIHYCNEGFNPCKNNGKCEPIGTLQYKCHCLQGYSGQNCTTKTDNCLPDSCHNNGVCESNDHGFSCICAEGYVGQFCEIPLPHMMYYNGAPTCNEDTCKNGICKKNDDDEIECQCHFGFEGKNCKNQSVIGFEENDSFVAVHGFEAGLRSNLSLRLRTKKRHGILLYYGDEMQFVSAELFDGRIRIAISMGRNQPSLMYSYLKVNDGKFHFIRLEISGNQATLLIDNVFPQTIANKGRTKRMELKTKQPVYFGGLPQNIANSAISDFRIKNSQSLSGCISNVYFNEMMVDFSDTTTVEKHNTVIGCGNTIDLCENIDCNNAGKCIQNASITDGYQCKCNISFTGKNCEERKPSCTKEKFRRYHEENGCRSIDLIKNAKCLGWCGSDSTFSVTNPDGSMLGPDCCCRAVKTRQRKIKMICPNGSKRYSIVQIIRKCQCTSCTRPSFY</sequence>
<name>A0AC35FJL4_9BILA</name>
<accession>A0AC35FJL4</accession>
<dbReference type="WBParaSite" id="PS1159_v2.g18065.t1">
    <property type="protein sequence ID" value="PS1159_v2.g18065.t1"/>
    <property type="gene ID" value="PS1159_v2.g18065"/>
</dbReference>
<organism evidence="1 2">
    <name type="scientific">Panagrolaimus sp. PS1159</name>
    <dbReference type="NCBI Taxonomy" id="55785"/>
    <lineage>
        <taxon>Eukaryota</taxon>
        <taxon>Metazoa</taxon>
        <taxon>Ecdysozoa</taxon>
        <taxon>Nematoda</taxon>
        <taxon>Chromadorea</taxon>
        <taxon>Rhabditida</taxon>
        <taxon>Tylenchina</taxon>
        <taxon>Panagrolaimomorpha</taxon>
        <taxon>Panagrolaimoidea</taxon>
        <taxon>Panagrolaimidae</taxon>
        <taxon>Panagrolaimus</taxon>
    </lineage>
</organism>
<proteinExistence type="predicted"/>